<proteinExistence type="predicted"/>
<accession>A0A914CNM4</accession>
<name>A0A914CNM4_9BILA</name>
<reference evidence="2" key="1">
    <citation type="submission" date="2022-11" db="UniProtKB">
        <authorList>
            <consortium name="WormBaseParasite"/>
        </authorList>
    </citation>
    <scope>IDENTIFICATION</scope>
</reference>
<organism evidence="1 2">
    <name type="scientific">Acrobeloides nanus</name>
    <dbReference type="NCBI Taxonomy" id="290746"/>
    <lineage>
        <taxon>Eukaryota</taxon>
        <taxon>Metazoa</taxon>
        <taxon>Ecdysozoa</taxon>
        <taxon>Nematoda</taxon>
        <taxon>Chromadorea</taxon>
        <taxon>Rhabditida</taxon>
        <taxon>Tylenchina</taxon>
        <taxon>Cephalobomorpha</taxon>
        <taxon>Cephaloboidea</taxon>
        <taxon>Cephalobidae</taxon>
        <taxon>Acrobeloides</taxon>
    </lineage>
</organism>
<protein>
    <submittedName>
        <fullName evidence="2">Uncharacterized protein</fullName>
    </submittedName>
</protein>
<dbReference type="WBParaSite" id="ACRNAN_scaffold1230.g16053.t1">
    <property type="protein sequence ID" value="ACRNAN_scaffold1230.g16053.t1"/>
    <property type="gene ID" value="ACRNAN_scaffold1230.g16053"/>
</dbReference>
<dbReference type="Proteomes" id="UP000887540">
    <property type="component" value="Unplaced"/>
</dbReference>
<keyword evidence="1" id="KW-1185">Reference proteome</keyword>
<evidence type="ECO:0000313" key="2">
    <source>
        <dbReference type="WBParaSite" id="ACRNAN_scaffold1230.g16053.t1"/>
    </source>
</evidence>
<evidence type="ECO:0000313" key="1">
    <source>
        <dbReference type="Proteomes" id="UP000887540"/>
    </source>
</evidence>
<dbReference type="AlphaFoldDB" id="A0A914CNM4"/>
<sequence length="80" mass="9465">MYAFAIPIIVIYSCDAWKRIFLRVLRRSYAYLRCKGTKVGNLMSDQEKYEKLKTSSGEKMVFVIEQEGGIYFQNLNKLWN</sequence>